<dbReference type="Gene3D" id="3.40.50.1110">
    <property type="entry name" value="SGNH hydrolase"/>
    <property type="match status" value="1"/>
</dbReference>
<reference evidence="3 4" key="1">
    <citation type="journal article" date="2014" name="FEMS Microbiol. Ecol.">
        <title>Sphaerotilus natans encrusted with nanoball-shaped Fe(III) oxide minerals formed by nitrate-reducing mixotrophic Fe(II) oxidation.</title>
        <authorList>
            <person name="Park S."/>
            <person name="Kim D.H."/>
            <person name="Lee J.H."/>
            <person name="Hur H.G."/>
        </authorList>
    </citation>
    <scope>NUCLEOTIDE SEQUENCE [LARGE SCALE GENOMIC DNA]</scope>
    <source>
        <strain evidence="3 4">DSM 6575</strain>
    </source>
</reference>
<dbReference type="InterPro" id="IPR036514">
    <property type="entry name" value="SGNH_hydro_sf"/>
</dbReference>
<sequence>MPMLALARILLAPLLLWQGRQVRRQVPKLPEASGARLGLIGSDHAGHAVPRLRLLIVGDSSGAGVGAATQDEALAGQLARTLARRLQAPVAWQLVAQTGWTTPEATAALRALAAQGRLPPADVMVTALGVNDTIAGTSPARWMRQMSALEACARDLAGVQLSVVSAVPPMARFPALPQPLRRVLGASSQRLDRALQRWAADSGARLHVEMPVAVRRESPQALMAADGFHPGPALYRVWAEALATQIVADWPSSPVLPGAQPPLAGAAGGAGTATGSGLGRPSRSIAT</sequence>
<evidence type="ECO:0000313" key="4">
    <source>
        <dbReference type="Proteomes" id="UP000026714"/>
    </source>
</evidence>
<evidence type="ECO:0000256" key="1">
    <source>
        <dbReference type="SAM" id="MobiDB-lite"/>
    </source>
</evidence>
<dbReference type="eggNOG" id="COG2755">
    <property type="taxonomic scope" value="Bacteria"/>
</dbReference>
<protein>
    <recommendedName>
        <fullName evidence="2">SGNH hydrolase-type esterase domain-containing protein</fullName>
    </recommendedName>
</protein>
<proteinExistence type="predicted"/>
<dbReference type="STRING" id="34103.SAMN05421778_11621"/>
<dbReference type="EMBL" id="AZRA01000042">
    <property type="protein sequence ID" value="KDB52725.1"/>
    <property type="molecule type" value="Genomic_DNA"/>
</dbReference>
<dbReference type="CDD" id="cd01836">
    <property type="entry name" value="FeeA_FeeB_like"/>
    <property type="match status" value="1"/>
</dbReference>
<dbReference type="PATRIC" id="fig|1286631.3.peg.1646"/>
<dbReference type="Proteomes" id="UP000026714">
    <property type="component" value="Unassembled WGS sequence"/>
</dbReference>
<dbReference type="InterPro" id="IPR013830">
    <property type="entry name" value="SGNH_hydro"/>
</dbReference>
<feature type="compositionally biased region" description="Gly residues" evidence="1">
    <location>
        <begin position="266"/>
        <end position="278"/>
    </location>
</feature>
<dbReference type="Pfam" id="PF13472">
    <property type="entry name" value="Lipase_GDSL_2"/>
    <property type="match status" value="1"/>
</dbReference>
<organism evidence="3 4">
    <name type="scientific">Sphaerotilus natans subsp. natans DSM 6575</name>
    <dbReference type="NCBI Taxonomy" id="1286631"/>
    <lineage>
        <taxon>Bacteria</taxon>
        <taxon>Pseudomonadati</taxon>
        <taxon>Pseudomonadota</taxon>
        <taxon>Betaproteobacteria</taxon>
        <taxon>Burkholderiales</taxon>
        <taxon>Sphaerotilaceae</taxon>
        <taxon>Sphaerotilus</taxon>
    </lineage>
</organism>
<dbReference type="SUPFAM" id="SSF52266">
    <property type="entry name" value="SGNH hydrolase"/>
    <property type="match status" value="1"/>
</dbReference>
<keyword evidence="4" id="KW-1185">Reference proteome</keyword>
<evidence type="ECO:0000259" key="2">
    <source>
        <dbReference type="Pfam" id="PF13472"/>
    </source>
</evidence>
<name>A0A059KMX9_9BURK</name>
<feature type="domain" description="SGNH hydrolase-type esterase" evidence="2">
    <location>
        <begin position="57"/>
        <end position="237"/>
    </location>
</feature>
<dbReference type="AlphaFoldDB" id="A0A059KMX9"/>
<dbReference type="GO" id="GO:0016788">
    <property type="term" value="F:hydrolase activity, acting on ester bonds"/>
    <property type="evidence" value="ECO:0007669"/>
    <property type="project" value="UniProtKB-ARBA"/>
</dbReference>
<feature type="region of interest" description="Disordered" evidence="1">
    <location>
        <begin position="259"/>
        <end position="287"/>
    </location>
</feature>
<accession>A0A059KMX9</accession>
<evidence type="ECO:0000313" key="3">
    <source>
        <dbReference type="EMBL" id="KDB52725.1"/>
    </source>
</evidence>
<gene>
    <name evidence="3" type="ORF">X805_16730</name>
</gene>
<comment type="caution">
    <text evidence="3">The sequence shown here is derived from an EMBL/GenBank/DDBJ whole genome shotgun (WGS) entry which is preliminary data.</text>
</comment>